<evidence type="ECO:0000313" key="2">
    <source>
        <dbReference type="EMBL" id="AAZ97828.1"/>
    </source>
</evidence>
<dbReference type="CAZy" id="GT2">
    <property type="family name" value="Glycosyltransferase Family 2"/>
</dbReference>
<evidence type="ECO:0000259" key="1">
    <source>
        <dbReference type="Pfam" id="PF00535"/>
    </source>
</evidence>
<dbReference type="RefSeq" id="WP_011312387.1">
    <property type="nucleotide sequence ID" value="NC_007404.1"/>
</dbReference>
<name>Q3SHQ8_THIDA</name>
<dbReference type="KEGG" id="tbd:Tbd_1875"/>
<evidence type="ECO:0000313" key="3">
    <source>
        <dbReference type="Proteomes" id="UP000008291"/>
    </source>
</evidence>
<organism evidence="2 3">
    <name type="scientific">Thiobacillus denitrificans (strain ATCC 25259 / T1)</name>
    <dbReference type="NCBI Taxonomy" id="292415"/>
    <lineage>
        <taxon>Bacteria</taxon>
        <taxon>Pseudomonadati</taxon>
        <taxon>Pseudomonadota</taxon>
        <taxon>Betaproteobacteria</taxon>
        <taxon>Nitrosomonadales</taxon>
        <taxon>Thiobacillaceae</taxon>
        <taxon>Thiobacillus</taxon>
    </lineage>
</organism>
<dbReference type="Proteomes" id="UP000008291">
    <property type="component" value="Chromosome"/>
</dbReference>
<dbReference type="Gene3D" id="3.90.550.10">
    <property type="entry name" value="Spore Coat Polysaccharide Biosynthesis Protein SpsA, Chain A"/>
    <property type="match status" value="1"/>
</dbReference>
<feature type="domain" description="Glycosyltransferase 2-like" evidence="1">
    <location>
        <begin position="3"/>
        <end position="158"/>
    </location>
</feature>
<dbReference type="STRING" id="292415.Tbd_1875"/>
<dbReference type="Pfam" id="PF00535">
    <property type="entry name" value="Glycos_transf_2"/>
    <property type="match status" value="1"/>
</dbReference>
<dbReference type="PANTHER" id="PTHR43685:SF11">
    <property type="entry name" value="GLYCOSYLTRANSFERASE TAGX-RELATED"/>
    <property type="match status" value="1"/>
</dbReference>
<dbReference type="OrthoDB" id="9802649at2"/>
<reference evidence="2 3" key="1">
    <citation type="journal article" date="2006" name="J. Bacteriol.">
        <title>The genome sequence of the obligately chemolithoautotrophic, facultatively anaerobic bacterium Thiobacillus denitrificans.</title>
        <authorList>
            <person name="Beller H.R."/>
            <person name="Chain P.S."/>
            <person name="Letain T.E."/>
            <person name="Chakicherla A."/>
            <person name="Larimer F.W."/>
            <person name="Richardson P.M."/>
            <person name="Coleman M.A."/>
            <person name="Wood A.P."/>
            <person name="Kelly D.P."/>
        </authorList>
    </citation>
    <scope>NUCLEOTIDE SEQUENCE [LARGE SCALE GENOMIC DNA]</scope>
    <source>
        <strain evidence="2 3">ATCC 25259</strain>
    </source>
</reference>
<dbReference type="InterPro" id="IPR029044">
    <property type="entry name" value="Nucleotide-diphossugar_trans"/>
</dbReference>
<dbReference type="HOGENOM" id="CLU_025996_2_2_4"/>
<dbReference type="InterPro" id="IPR001173">
    <property type="entry name" value="Glyco_trans_2-like"/>
</dbReference>
<dbReference type="CDD" id="cd04196">
    <property type="entry name" value="GT_2_like_d"/>
    <property type="match status" value="1"/>
</dbReference>
<dbReference type="EMBL" id="CP000116">
    <property type="protein sequence ID" value="AAZ97828.1"/>
    <property type="molecule type" value="Genomic_DNA"/>
</dbReference>
<dbReference type="AlphaFoldDB" id="Q3SHQ8"/>
<accession>Q3SHQ8</accession>
<dbReference type="InterPro" id="IPR050834">
    <property type="entry name" value="Glycosyltransf_2"/>
</dbReference>
<keyword evidence="2" id="KW-0808">Transferase</keyword>
<dbReference type="PANTHER" id="PTHR43685">
    <property type="entry name" value="GLYCOSYLTRANSFERASE"/>
    <property type="match status" value="1"/>
</dbReference>
<gene>
    <name evidence="2" type="ordered locus">Tbd_1875</name>
</gene>
<sequence>MISVCVATYNGARYVLAQLQSVLPQLAADDEVIVADDGSTDATREVVKGIGDPRILWLESSRVGVVRNFEHALRHARGDVIFLCDQDDIWLPDKVQRVLRALHETNLVVTDCRVVDDALNELHPSFFRLNGSGVGLFRNLAKNGYLGCCMAMQRSVLEAALPFPEGIAMHDWWIGLVAERMGRVHFLNETLSLYRRHGGNASPAATRSNVPLGTRLRWRVDMVRHLFTRRPRSIVTERSDA</sequence>
<keyword evidence="3" id="KW-1185">Reference proteome</keyword>
<dbReference type="SUPFAM" id="SSF53448">
    <property type="entry name" value="Nucleotide-diphospho-sugar transferases"/>
    <property type="match status" value="1"/>
</dbReference>
<dbReference type="eggNOG" id="COG1215">
    <property type="taxonomic scope" value="Bacteria"/>
</dbReference>
<dbReference type="GO" id="GO:0016740">
    <property type="term" value="F:transferase activity"/>
    <property type="evidence" value="ECO:0007669"/>
    <property type="project" value="UniProtKB-KW"/>
</dbReference>
<protein>
    <submittedName>
        <fullName evidence="2">Glycosyl transferase, group 2 family protein</fullName>
    </submittedName>
</protein>
<proteinExistence type="predicted"/>